<sequence length="96" mass="10756">MPIFLNAPTYGPRGPHGQGWNRLSLNAHFGVRHQRGLLTISYVALFDSMTGRQSWGGVRAVEYEQKKQTAFEDCGVCEERAAEVQDQLPSAYFPGR</sequence>
<organism evidence="1 2">
    <name type="scientific">Streptomyces yaizuensis</name>
    <dbReference type="NCBI Taxonomy" id="2989713"/>
    <lineage>
        <taxon>Bacteria</taxon>
        <taxon>Bacillati</taxon>
        <taxon>Actinomycetota</taxon>
        <taxon>Actinomycetes</taxon>
        <taxon>Kitasatosporales</taxon>
        <taxon>Streptomycetaceae</taxon>
        <taxon>Streptomyces</taxon>
    </lineage>
</organism>
<proteinExistence type="predicted"/>
<protein>
    <submittedName>
        <fullName evidence="1">Uncharacterized protein</fullName>
    </submittedName>
</protein>
<gene>
    <name evidence="1" type="ORF">SYYSPA8_36505</name>
</gene>
<evidence type="ECO:0000313" key="2">
    <source>
        <dbReference type="Proteomes" id="UP001291653"/>
    </source>
</evidence>
<keyword evidence="2" id="KW-1185">Reference proteome</keyword>
<name>A0ABQ5PBM5_9ACTN</name>
<dbReference type="EMBL" id="BSBI01000028">
    <property type="protein sequence ID" value="GLF99920.1"/>
    <property type="molecule type" value="Genomic_DNA"/>
</dbReference>
<dbReference type="RefSeq" id="WP_323451845.1">
    <property type="nucleotide sequence ID" value="NZ_BSBI01000028.1"/>
</dbReference>
<reference evidence="1 2" key="1">
    <citation type="submission" date="2022-10" db="EMBL/GenBank/DDBJ databases">
        <title>Draft genome sequence of Streptomyces sp. YSPA8.</title>
        <authorList>
            <person name="Moriuchi R."/>
            <person name="Dohra H."/>
            <person name="Yamamura H."/>
            <person name="Kodani S."/>
        </authorList>
    </citation>
    <scope>NUCLEOTIDE SEQUENCE [LARGE SCALE GENOMIC DNA]</scope>
    <source>
        <strain evidence="1 2">YSPA8</strain>
    </source>
</reference>
<accession>A0ABQ5PBM5</accession>
<evidence type="ECO:0000313" key="1">
    <source>
        <dbReference type="EMBL" id="GLF99920.1"/>
    </source>
</evidence>
<comment type="caution">
    <text evidence="1">The sequence shown here is derived from an EMBL/GenBank/DDBJ whole genome shotgun (WGS) entry which is preliminary data.</text>
</comment>
<dbReference type="Proteomes" id="UP001291653">
    <property type="component" value="Unassembled WGS sequence"/>
</dbReference>